<dbReference type="EMBL" id="JAAMOX010000001">
    <property type="protein sequence ID" value="NIH52182.1"/>
    <property type="molecule type" value="Genomic_DNA"/>
</dbReference>
<keyword evidence="1" id="KW-0472">Membrane</keyword>
<comment type="caution">
    <text evidence="2">The sequence shown here is derived from an EMBL/GenBank/DDBJ whole genome shotgun (WGS) entry which is preliminary data.</text>
</comment>
<keyword evidence="1" id="KW-0812">Transmembrane</keyword>
<sequence length="142" mass="15696">MSQFNSIENQQGLPVGLGSPQVYPPVVHLGDAAFSEAWVMTPIGTVPLRGTQIFIADQTRSERYTPGWAIALAIIGFFFLLLGLLFLLVKEERVVGYVQITITNGAFTYQTMEPVVFNRAAQMQDVQNRANYARGLIMRASA</sequence>
<keyword evidence="1" id="KW-1133">Transmembrane helix</keyword>
<proteinExistence type="predicted"/>
<accession>A0A7X5QYB7</accession>
<gene>
    <name evidence="2" type="ORF">FHX76_000050</name>
</gene>
<name>A0A7X5QYB7_9MICO</name>
<reference evidence="2 3" key="1">
    <citation type="submission" date="2020-02" db="EMBL/GenBank/DDBJ databases">
        <title>Sequencing the genomes of 1000 actinobacteria strains.</title>
        <authorList>
            <person name="Klenk H.-P."/>
        </authorList>
    </citation>
    <scope>NUCLEOTIDE SEQUENCE [LARGE SCALE GENOMIC DNA]</scope>
    <source>
        <strain evidence="2 3">DSM 27960</strain>
    </source>
</reference>
<evidence type="ECO:0000256" key="1">
    <source>
        <dbReference type="SAM" id="Phobius"/>
    </source>
</evidence>
<feature type="transmembrane region" description="Helical" evidence="1">
    <location>
        <begin position="68"/>
        <end position="89"/>
    </location>
</feature>
<keyword evidence="3" id="KW-1185">Reference proteome</keyword>
<protein>
    <submittedName>
        <fullName evidence="2">Uncharacterized protein</fullName>
    </submittedName>
</protein>
<evidence type="ECO:0000313" key="2">
    <source>
        <dbReference type="EMBL" id="NIH52182.1"/>
    </source>
</evidence>
<organism evidence="2 3">
    <name type="scientific">Lysinibacter cavernae</name>
    <dbReference type="NCBI Taxonomy" id="1640652"/>
    <lineage>
        <taxon>Bacteria</taxon>
        <taxon>Bacillati</taxon>
        <taxon>Actinomycetota</taxon>
        <taxon>Actinomycetes</taxon>
        <taxon>Micrococcales</taxon>
        <taxon>Microbacteriaceae</taxon>
        <taxon>Lysinibacter</taxon>
    </lineage>
</organism>
<evidence type="ECO:0000313" key="3">
    <source>
        <dbReference type="Proteomes" id="UP000541033"/>
    </source>
</evidence>
<dbReference type="RefSeq" id="WP_167146368.1">
    <property type="nucleotide sequence ID" value="NZ_JAAMOX010000001.1"/>
</dbReference>
<dbReference type="AlphaFoldDB" id="A0A7X5QYB7"/>
<dbReference type="Proteomes" id="UP000541033">
    <property type="component" value="Unassembled WGS sequence"/>
</dbReference>